<evidence type="ECO:0000256" key="1">
    <source>
        <dbReference type="SAM" id="Phobius"/>
    </source>
</evidence>
<dbReference type="Gene3D" id="2.60.120.1440">
    <property type="match status" value="1"/>
</dbReference>
<protein>
    <submittedName>
        <fullName evidence="4">FecR domain-containing protein</fullName>
    </submittedName>
</protein>
<accession>A0ABT8L1P1</accession>
<dbReference type="PIRSF" id="PIRSF018266">
    <property type="entry name" value="FecR"/>
    <property type="match status" value="1"/>
</dbReference>
<organism evidence="4 5">
    <name type="scientific">Agaribacillus aureus</name>
    <dbReference type="NCBI Taxonomy" id="3051825"/>
    <lineage>
        <taxon>Bacteria</taxon>
        <taxon>Pseudomonadati</taxon>
        <taxon>Bacteroidota</taxon>
        <taxon>Cytophagia</taxon>
        <taxon>Cytophagales</taxon>
        <taxon>Splendidivirgaceae</taxon>
        <taxon>Agaribacillus</taxon>
    </lineage>
</organism>
<sequence length="349" mass="40021">MKNIKYSDYSLEDFLQDDYFIDWVMNPSPESNYFWENWMAKHPGNSKIAYLAKEMIGGLEYKNSVLPTHNEKVEVLENIIKRSSSKNVGSKLNKVLKIAAVVAILIGFLYLFNSGTYRKTKDLAVAPPTIMLSKQTSYGEQKTVKLPDGTIVRLNYGSRLIFPSEFGDSSRQVTLSGEAFFDVKPNPDKPFIITTKDVQTIVLGTSFNINAYSDEDEIQVMVVTGKVRVQNGADADKLEDVMLLPYEMVSLHRLTGRVVKEKYDPSEYLAWKEWTLIFRKATFDEIIDKLEKWYGVDIQIDQDLHIQGRFNGEFHNQSLEYVLKGLSFSNRINFELKDKTVTISKNENI</sequence>
<reference evidence="4" key="1">
    <citation type="submission" date="2023-06" db="EMBL/GenBank/DDBJ databases">
        <title>Genomic of Agaribacillus aureum.</title>
        <authorList>
            <person name="Wang G."/>
        </authorList>
    </citation>
    <scope>NUCLEOTIDE SEQUENCE</scope>
    <source>
        <strain evidence="4">BMA12</strain>
    </source>
</reference>
<dbReference type="Gene3D" id="3.55.50.30">
    <property type="match status" value="1"/>
</dbReference>
<evidence type="ECO:0000313" key="5">
    <source>
        <dbReference type="Proteomes" id="UP001172083"/>
    </source>
</evidence>
<evidence type="ECO:0000259" key="3">
    <source>
        <dbReference type="Pfam" id="PF16344"/>
    </source>
</evidence>
<comment type="caution">
    <text evidence="4">The sequence shown here is derived from an EMBL/GenBank/DDBJ whole genome shotgun (WGS) entry which is preliminary data.</text>
</comment>
<dbReference type="InterPro" id="IPR012373">
    <property type="entry name" value="Ferrdict_sens_TM"/>
</dbReference>
<dbReference type="Pfam" id="PF04773">
    <property type="entry name" value="FecR"/>
    <property type="match status" value="1"/>
</dbReference>
<keyword evidence="1" id="KW-0812">Transmembrane</keyword>
<name>A0ABT8L1P1_9BACT</name>
<feature type="transmembrane region" description="Helical" evidence="1">
    <location>
        <begin position="95"/>
        <end position="112"/>
    </location>
</feature>
<gene>
    <name evidence="4" type="ORF">QQ020_01735</name>
</gene>
<dbReference type="PANTHER" id="PTHR30273">
    <property type="entry name" value="PERIPLASMIC SIGNAL SENSOR AND SIGMA FACTOR ACTIVATOR FECR-RELATED"/>
    <property type="match status" value="1"/>
</dbReference>
<dbReference type="InterPro" id="IPR006860">
    <property type="entry name" value="FecR"/>
</dbReference>
<evidence type="ECO:0000313" key="4">
    <source>
        <dbReference type="EMBL" id="MDN5210740.1"/>
    </source>
</evidence>
<dbReference type="RefSeq" id="WP_346756081.1">
    <property type="nucleotide sequence ID" value="NZ_JAUJEB010000001.1"/>
</dbReference>
<dbReference type="Pfam" id="PF16344">
    <property type="entry name" value="FecR_C"/>
    <property type="match status" value="1"/>
</dbReference>
<keyword evidence="1" id="KW-0472">Membrane</keyword>
<feature type="domain" description="Protein FecR C-terminal" evidence="3">
    <location>
        <begin position="276"/>
        <end position="343"/>
    </location>
</feature>
<feature type="domain" description="FecR protein" evidence="2">
    <location>
        <begin position="136"/>
        <end position="228"/>
    </location>
</feature>
<evidence type="ECO:0000259" key="2">
    <source>
        <dbReference type="Pfam" id="PF04773"/>
    </source>
</evidence>
<keyword evidence="5" id="KW-1185">Reference proteome</keyword>
<dbReference type="InterPro" id="IPR032508">
    <property type="entry name" value="FecR_C"/>
</dbReference>
<dbReference type="PANTHER" id="PTHR30273:SF2">
    <property type="entry name" value="PROTEIN FECR"/>
    <property type="match status" value="1"/>
</dbReference>
<dbReference type="EMBL" id="JAUJEB010000001">
    <property type="protein sequence ID" value="MDN5210740.1"/>
    <property type="molecule type" value="Genomic_DNA"/>
</dbReference>
<dbReference type="Proteomes" id="UP001172083">
    <property type="component" value="Unassembled WGS sequence"/>
</dbReference>
<keyword evidence="1" id="KW-1133">Transmembrane helix</keyword>
<proteinExistence type="predicted"/>